<sequence length="185" mass="20808">MINEIKQDAKKRMEKTLLVYLSDIDGIRTGRARASVLDGIIVETYGGRVKLNTISSISVSDNKTLLIKVWDVNNVGAIKTAIMNSNLGFGFSCEGAVIRLTVPDMTEDMRKNLVKLLSKISEDCRVSVRNIRRDIMDKLKVMEDNKDISEDDLRVAGVEIQKITDEIVKKVNDAFVLKEKELLHV</sequence>
<dbReference type="InterPro" id="IPR036191">
    <property type="entry name" value="RRF_sf"/>
</dbReference>
<evidence type="ECO:0000256" key="1">
    <source>
        <dbReference type="ARBA" id="ARBA00004496"/>
    </source>
</evidence>
<dbReference type="GO" id="GO:0006415">
    <property type="term" value="P:translational termination"/>
    <property type="evidence" value="ECO:0007669"/>
    <property type="project" value="UniProtKB-UniRule"/>
</dbReference>
<dbReference type="EMBL" id="CP033455">
    <property type="protein sequence ID" value="QGR03701.1"/>
    <property type="molecule type" value="Genomic_DNA"/>
</dbReference>
<keyword evidence="4 6" id="KW-0648">Protein biosynthesis</keyword>
<evidence type="ECO:0000256" key="6">
    <source>
        <dbReference type="HAMAP-Rule" id="MF_00040"/>
    </source>
</evidence>
<reference evidence="8 9" key="1">
    <citation type="submission" date="2018-10" db="EMBL/GenBank/DDBJ databases">
        <title>Propagation and draft genome sequences of three atypical Erhlichia ruminantium isolates.</title>
        <authorList>
            <person name="Liebenberg J."/>
            <person name="Steyn H."/>
            <person name="Josemans A."/>
            <person name="Zweygarth E."/>
        </authorList>
    </citation>
    <scope>NUCLEOTIDE SEQUENCE [LARGE SCALE GENOMIC DNA]</scope>
    <source>
        <strain evidence="8 9">Omatjenne</strain>
    </source>
</reference>
<evidence type="ECO:0000256" key="5">
    <source>
        <dbReference type="ARBA" id="ARBA00025050"/>
    </source>
</evidence>
<dbReference type="NCBIfam" id="TIGR00496">
    <property type="entry name" value="frr"/>
    <property type="match status" value="1"/>
</dbReference>
<dbReference type="FunFam" id="1.10.132.20:FF:000001">
    <property type="entry name" value="Ribosome-recycling factor"/>
    <property type="match status" value="1"/>
</dbReference>
<comment type="function">
    <text evidence="5 6">Responsible for the release of ribosomes from messenger RNA at the termination of protein biosynthesis. May increase the efficiency of translation by recycling ribosomes from one round of translation to another.</text>
</comment>
<dbReference type="GO" id="GO:0005737">
    <property type="term" value="C:cytoplasm"/>
    <property type="evidence" value="ECO:0007669"/>
    <property type="project" value="UniProtKB-SubCell"/>
</dbReference>
<organism evidence="8 9">
    <name type="scientific">Ehrlichia ruminantium</name>
    <name type="common">heartwater rickettsia</name>
    <name type="synonym">Cowdria ruminantium</name>
    <dbReference type="NCBI Taxonomy" id="779"/>
    <lineage>
        <taxon>Bacteria</taxon>
        <taxon>Pseudomonadati</taxon>
        <taxon>Pseudomonadota</taxon>
        <taxon>Alphaproteobacteria</taxon>
        <taxon>Rickettsiales</taxon>
        <taxon>Anaplasmataceae</taxon>
        <taxon>Ehrlichia</taxon>
    </lineage>
</organism>
<name>A0AAE6UJR4_EHRRU</name>
<evidence type="ECO:0000256" key="3">
    <source>
        <dbReference type="ARBA" id="ARBA00022490"/>
    </source>
</evidence>
<evidence type="ECO:0000313" key="9">
    <source>
        <dbReference type="Proteomes" id="UP000422822"/>
    </source>
</evidence>
<keyword evidence="3 6" id="KW-0963">Cytoplasm</keyword>
<keyword evidence="9" id="KW-1185">Reference proteome</keyword>
<proteinExistence type="inferred from homology"/>
<evidence type="ECO:0000259" key="7">
    <source>
        <dbReference type="Pfam" id="PF01765"/>
    </source>
</evidence>
<dbReference type="PANTHER" id="PTHR20982:SF3">
    <property type="entry name" value="MITOCHONDRIAL RIBOSOME RECYCLING FACTOR PSEUDO 1"/>
    <property type="match status" value="1"/>
</dbReference>
<dbReference type="HAMAP" id="MF_00040">
    <property type="entry name" value="RRF"/>
    <property type="match status" value="1"/>
</dbReference>
<dbReference type="Proteomes" id="UP000422822">
    <property type="component" value="Chromosome"/>
</dbReference>
<dbReference type="Gene3D" id="1.10.132.20">
    <property type="entry name" value="Ribosome-recycling factor"/>
    <property type="match status" value="1"/>
</dbReference>
<evidence type="ECO:0000313" key="8">
    <source>
        <dbReference type="EMBL" id="QGR03701.1"/>
    </source>
</evidence>
<protein>
    <recommendedName>
        <fullName evidence="6">Ribosome-recycling factor</fullName>
        <shortName evidence="6">RRF</shortName>
    </recommendedName>
    <alternativeName>
        <fullName evidence="6">Ribosome-releasing factor</fullName>
    </alternativeName>
</protein>
<evidence type="ECO:0000256" key="4">
    <source>
        <dbReference type="ARBA" id="ARBA00022917"/>
    </source>
</evidence>
<dbReference type="CDD" id="cd00520">
    <property type="entry name" value="RRF"/>
    <property type="match status" value="1"/>
</dbReference>
<comment type="subcellular location">
    <subcellularLocation>
        <location evidence="1 6">Cytoplasm</location>
    </subcellularLocation>
</comment>
<accession>A0AAE6UJR4</accession>
<feature type="domain" description="Ribosome recycling factor" evidence="7">
    <location>
        <begin position="23"/>
        <end position="183"/>
    </location>
</feature>
<evidence type="ECO:0000256" key="2">
    <source>
        <dbReference type="ARBA" id="ARBA00005912"/>
    </source>
</evidence>
<gene>
    <name evidence="6" type="primary">frr</name>
    <name evidence="8" type="ORF">EDL80_04000</name>
</gene>
<dbReference type="PANTHER" id="PTHR20982">
    <property type="entry name" value="RIBOSOME RECYCLING FACTOR"/>
    <property type="match status" value="1"/>
</dbReference>
<dbReference type="GO" id="GO:0043023">
    <property type="term" value="F:ribosomal large subunit binding"/>
    <property type="evidence" value="ECO:0007669"/>
    <property type="project" value="TreeGrafter"/>
</dbReference>
<dbReference type="Pfam" id="PF01765">
    <property type="entry name" value="RRF"/>
    <property type="match status" value="1"/>
</dbReference>
<dbReference type="Gene3D" id="3.30.1360.40">
    <property type="match status" value="1"/>
</dbReference>
<dbReference type="FunFam" id="3.30.1360.40:FF:000001">
    <property type="entry name" value="Ribosome-recycling factor"/>
    <property type="match status" value="1"/>
</dbReference>
<dbReference type="InterPro" id="IPR002661">
    <property type="entry name" value="Ribosome_recyc_fac"/>
</dbReference>
<comment type="similarity">
    <text evidence="2 6">Belongs to the RRF family.</text>
</comment>
<dbReference type="RefSeq" id="WP_158406888.1">
    <property type="nucleotide sequence ID" value="NZ_CP033454.1"/>
</dbReference>
<dbReference type="InterPro" id="IPR023584">
    <property type="entry name" value="Ribosome_recyc_fac_dom"/>
</dbReference>
<dbReference type="AlphaFoldDB" id="A0AAE6UJR4"/>
<dbReference type="SUPFAM" id="SSF55194">
    <property type="entry name" value="Ribosome recycling factor, RRF"/>
    <property type="match status" value="1"/>
</dbReference>